<dbReference type="Gene3D" id="3.30.450.40">
    <property type="match status" value="2"/>
</dbReference>
<reference evidence="3" key="1">
    <citation type="journal article" date="2020" name="mSystems">
        <title>Genome- and Community-Level Interaction Insights into Carbon Utilization and Element Cycling Functions of Hydrothermarchaeota in Hydrothermal Sediment.</title>
        <authorList>
            <person name="Zhou Z."/>
            <person name="Liu Y."/>
            <person name="Xu W."/>
            <person name="Pan J."/>
            <person name="Luo Z.H."/>
            <person name="Li M."/>
        </authorList>
    </citation>
    <scope>NUCLEOTIDE SEQUENCE [LARGE SCALE GENOMIC DNA]</scope>
    <source>
        <strain evidence="3">SpSt-479</strain>
    </source>
</reference>
<comment type="caution">
    <text evidence="3">The sequence shown here is derived from an EMBL/GenBank/DDBJ whole genome shotgun (WGS) entry which is preliminary data.</text>
</comment>
<dbReference type="Gene3D" id="3.30.70.270">
    <property type="match status" value="1"/>
</dbReference>
<keyword evidence="1" id="KW-1133">Transmembrane helix</keyword>
<feature type="transmembrane region" description="Helical" evidence="1">
    <location>
        <begin position="29"/>
        <end position="48"/>
    </location>
</feature>
<dbReference type="SUPFAM" id="SSF55073">
    <property type="entry name" value="Nucleotide cyclase"/>
    <property type="match status" value="1"/>
</dbReference>
<dbReference type="GO" id="GO:0071111">
    <property type="term" value="F:cyclic-guanylate-specific phosphodiesterase activity"/>
    <property type="evidence" value="ECO:0007669"/>
    <property type="project" value="InterPro"/>
</dbReference>
<dbReference type="InterPro" id="IPR003018">
    <property type="entry name" value="GAF"/>
</dbReference>
<dbReference type="Pfam" id="PF00990">
    <property type="entry name" value="GGDEF"/>
    <property type="match status" value="1"/>
</dbReference>
<evidence type="ECO:0000313" key="3">
    <source>
        <dbReference type="EMBL" id="HFI91863.1"/>
    </source>
</evidence>
<dbReference type="InterPro" id="IPR050706">
    <property type="entry name" value="Cyclic-di-GMP_PDE-like"/>
</dbReference>
<dbReference type="EMBL" id="DSUJ01000008">
    <property type="protein sequence ID" value="HFI91863.1"/>
    <property type="molecule type" value="Genomic_DNA"/>
</dbReference>
<dbReference type="PANTHER" id="PTHR33121">
    <property type="entry name" value="CYCLIC DI-GMP PHOSPHODIESTERASE PDEF"/>
    <property type="match status" value="1"/>
</dbReference>
<dbReference type="SUPFAM" id="SSF55781">
    <property type="entry name" value="GAF domain-like"/>
    <property type="match status" value="2"/>
</dbReference>
<dbReference type="InterPro" id="IPR000160">
    <property type="entry name" value="GGDEF_dom"/>
</dbReference>
<gene>
    <name evidence="3" type="ORF">ENS31_10105</name>
</gene>
<dbReference type="SMART" id="SM00267">
    <property type="entry name" value="GGDEF"/>
    <property type="match status" value="1"/>
</dbReference>
<keyword evidence="1" id="KW-0472">Membrane</keyword>
<proteinExistence type="predicted"/>
<dbReference type="SMART" id="SM00065">
    <property type="entry name" value="GAF"/>
    <property type="match status" value="2"/>
</dbReference>
<sequence length="618" mass="70112">MNKRQRKRLFIFLIVPVLAAILFLTDDLLIRVITIALMVIYVAFIIFLRDSIRFDGKFSIDTSDETEPEFTSTPSSDTDESFVIVSKNKEVNVITAENYKRNFVRPSDTKLIPPDLKERFEEIAKEELPAGIGNDGKFAFALEKVLAVIKDAYSAHSALFFWYNKKKEKLSIERFVSVSNDISNRKFDIEDDILSKIVQKSEPELLSNISPTAEADVIRYYDKPQGIRSFVGVPLFYESNLIGILAMDSRMDDAFGIETIYSLGRFVRVITMIIQIFEEKHSDIISQNRLRALLNLIGPESDFETEEGLFNAIQTSLKDLIEWDVFTFVYYKPVEKRFEVVKVVNNTTLKYIGQGLQVDLSSTIVGKAITTGLPVKIDEMSSENYKRFIKNEDLTLDGSFLAIPIVYSNQNFGILCFESLKKSHYTNADIKFLQSAVNIIAYIIYSHSSQKLLKSLIALDLDTRALNSENFKQRLAEDLVKQYSVKAQGALALIKIDDFLEQESLFDGDPFPKVLEAVAESISEDLTPLTIFGRLDERIFAVHFFNTEPKSVYIWAEKLRVKVARRPVNVISKQNTYTISIGVATTTGRTNADEVLENAHLALQKAVEKGGNTVRNIN</sequence>
<organism evidence="3">
    <name type="scientific">Ignavibacterium album</name>
    <dbReference type="NCBI Taxonomy" id="591197"/>
    <lineage>
        <taxon>Bacteria</taxon>
        <taxon>Pseudomonadati</taxon>
        <taxon>Ignavibacteriota</taxon>
        <taxon>Ignavibacteria</taxon>
        <taxon>Ignavibacteriales</taxon>
        <taxon>Ignavibacteriaceae</taxon>
        <taxon>Ignavibacterium</taxon>
    </lineage>
</organism>
<dbReference type="InterPro" id="IPR029016">
    <property type="entry name" value="GAF-like_dom_sf"/>
</dbReference>
<dbReference type="NCBIfam" id="TIGR00254">
    <property type="entry name" value="GGDEF"/>
    <property type="match status" value="1"/>
</dbReference>
<feature type="domain" description="GGDEF" evidence="2">
    <location>
        <begin position="487"/>
        <end position="618"/>
    </location>
</feature>
<accession>A0A7V3E7Z6</accession>
<protein>
    <submittedName>
        <fullName evidence="3">Diguanylate cyclase</fullName>
    </submittedName>
</protein>
<dbReference type="Pfam" id="PF13185">
    <property type="entry name" value="GAF_2"/>
    <property type="match status" value="1"/>
</dbReference>
<dbReference type="InterPro" id="IPR043128">
    <property type="entry name" value="Rev_trsase/Diguanyl_cyclase"/>
</dbReference>
<evidence type="ECO:0000259" key="2">
    <source>
        <dbReference type="PROSITE" id="PS50887"/>
    </source>
</evidence>
<evidence type="ECO:0000256" key="1">
    <source>
        <dbReference type="SAM" id="Phobius"/>
    </source>
</evidence>
<name>A0A7V3E7Z6_9BACT</name>
<keyword evidence="1" id="KW-0812">Transmembrane</keyword>
<dbReference type="AlphaFoldDB" id="A0A7V3E7Z6"/>
<dbReference type="PROSITE" id="PS50887">
    <property type="entry name" value="GGDEF"/>
    <property type="match status" value="1"/>
</dbReference>
<dbReference type="InterPro" id="IPR029787">
    <property type="entry name" value="Nucleotide_cyclase"/>
</dbReference>
<dbReference type="PANTHER" id="PTHR33121:SF71">
    <property type="entry name" value="OXYGEN SENSOR PROTEIN DOSP"/>
    <property type="match status" value="1"/>
</dbReference>